<keyword evidence="2" id="KW-1185">Reference proteome</keyword>
<comment type="caution">
    <text evidence="1">The sequence shown here is derived from an EMBL/GenBank/DDBJ whole genome shotgun (WGS) entry which is preliminary data.</text>
</comment>
<dbReference type="EMBL" id="JBHRZH010000005">
    <property type="protein sequence ID" value="MFC3760376.1"/>
    <property type="molecule type" value="Genomic_DNA"/>
</dbReference>
<evidence type="ECO:0000313" key="1">
    <source>
        <dbReference type="EMBL" id="MFC3760376.1"/>
    </source>
</evidence>
<dbReference type="RefSeq" id="WP_205122574.1">
    <property type="nucleotide sequence ID" value="NZ_JAFBCM010000001.1"/>
</dbReference>
<accession>A0ABV7Y526</accession>
<dbReference type="SUPFAM" id="SSF52096">
    <property type="entry name" value="ClpP/crotonase"/>
    <property type="match status" value="1"/>
</dbReference>
<evidence type="ECO:0008006" key="3">
    <source>
        <dbReference type="Google" id="ProtNLM"/>
    </source>
</evidence>
<proteinExistence type="predicted"/>
<dbReference type="Gene3D" id="3.90.226.10">
    <property type="entry name" value="2-enoyl-CoA Hydratase, Chain A, domain 1"/>
    <property type="match status" value="1"/>
</dbReference>
<dbReference type="InterPro" id="IPR029045">
    <property type="entry name" value="ClpP/crotonase-like_dom_sf"/>
</dbReference>
<reference evidence="2" key="1">
    <citation type="journal article" date="2019" name="Int. J. Syst. Evol. Microbiol.">
        <title>The Global Catalogue of Microorganisms (GCM) 10K type strain sequencing project: providing services to taxonomists for standard genome sequencing and annotation.</title>
        <authorList>
            <consortium name="The Broad Institute Genomics Platform"/>
            <consortium name="The Broad Institute Genome Sequencing Center for Infectious Disease"/>
            <person name="Wu L."/>
            <person name="Ma J."/>
        </authorList>
    </citation>
    <scope>NUCLEOTIDE SEQUENCE [LARGE SCALE GENOMIC DNA]</scope>
    <source>
        <strain evidence="2">CGMCC 4.7241</strain>
    </source>
</reference>
<organism evidence="1 2">
    <name type="scientific">Tenggerimyces flavus</name>
    <dbReference type="NCBI Taxonomy" id="1708749"/>
    <lineage>
        <taxon>Bacteria</taxon>
        <taxon>Bacillati</taxon>
        <taxon>Actinomycetota</taxon>
        <taxon>Actinomycetes</taxon>
        <taxon>Propionibacteriales</taxon>
        <taxon>Nocardioidaceae</taxon>
        <taxon>Tenggerimyces</taxon>
    </lineage>
</organism>
<dbReference type="InterPro" id="IPR011990">
    <property type="entry name" value="TPR-like_helical_dom_sf"/>
</dbReference>
<dbReference type="Gene3D" id="1.25.40.10">
    <property type="entry name" value="Tetratricopeptide repeat domain"/>
    <property type="match status" value="1"/>
</dbReference>
<dbReference type="Proteomes" id="UP001595699">
    <property type="component" value="Unassembled WGS sequence"/>
</dbReference>
<sequence>MDAREYRQVVDEAGARSAAEEWAAAAALWARVVEANPHDGRGWDQLAEARWFAGDFAGALPAFEQVRRLGVYHGDRFATFRGVVPVMMASCHAGLGDFDAAMELMEQAMREGFVHADEVLELEVFASLRTDERLPAVLGVVNVEGMDRDEGWRTDLAVVVREAYRRRPVPFTPEHQERFDAAAGRLHEDLPRLRDEEVAVELTKLIASLGDGHASLSPKAGTDLALALPIHPYLFDDGVYVVAAEESHQSLLGARILAFDGRPIDEVVRGVDPLIGRDNERNPLESSPGWLRRTPYLHVLGLVDDPGKVRLTTSSGEVEVAAEPEDEARPRHFPESKAMAQYHNQLGAPLPFYLRDVEAAYWFEHVPEHRLVYLQFNRVAEDPGESLAAFTDRLGDFLDANEVERLVVDLRWNGGGNTFLVGTLLKRIIGARQLDHPDGIFMIVGRRTFSAAGNTAKYLEWLSGPSITVVGEPTGSSLQFIGETNPFVLPYSGMRCNISNLYWQGMTPLDRRSWIAPHLYAPPTFAAYEEQRDPAMEAILAVLPGSAG</sequence>
<protein>
    <recommendedName>
        <fullName evidence="3">Peptidase S41</fullName>
    </recommendedName>
</protein>
<gene>
    <name evidence="1" type="ORF">ACFOUW_05975</name>
</gene>
<evidence type="ECO:0000313" key="2">
    <source>
        <dbReference type="Proteomes" id="UP001595699"/>
    </source>
</evidence>
<name>A0ABV7Y526_9ACTN</name>
<dbReference type="SUPFAM" id="SSF48452">
    <property type="entry name" value="TPR-like"/>
    <property type="match status" value="1"/>
</dbReference>